<dbReference type="InterPro" id="IPR027417">
    <property type="entry name" value="P-loop_NTPase"/>
</dbReference>
<name>A0A6B2LI94_9EUKA</name>
<dbReference type="AlphaFoldDB" id="A0A6B2LI94"/>
<evidence type="ECO:0000256" key="1">
    <source>
        <dbReference type="ARBA" id="ARBA00022741"/>
    </source>
</evidence>
<dbReference type="InterPro" id="IPR001806">
    <property type="entry name" value="Small_GTPase"/>
</dbReference>
<evidence type="ECO:0000313" key="3">
    <source>
        <dbReference type="EMBL" id="NDV36839.1"/>
    </source>
</evidence>
<dbReference type="NCBIfam" id="TIGR00231">
    <property type="entry name" value="small_GTP"/>
    <property type="match status" value="1"/>
</dbReference>
<sequence>MLGDTGVGKTSIALRFTNDTFQPRTNPTIGASFLMKSMTVDDKKIKLQIWDTAGQERFRSLAPMYYRGASAAVLVYDITSAFSYNKVKEWVNELKVNVTDDITMVVVGNKLDRAQKHRQLQTEVGQEYATSVGASFTETSAKTGEGIEAVFLEIAKKLIKNSEEKHTVAESDKVTSSSGGGLNVNSPNGKTNEISDSCCQD</sequence>
<organism evidence="3">
    <name type="scientific">Arcella intermedia</name>
    <dbReference type="NCBI Taxonomy" id="1963864"/>
    <lineage>
        <taxon>Eukaryota</taxon>
        <taxon>Amoebozoa</taxon>
        <taxon>Tubulinea</taxon>
        <taxon>Elardia</taxon>
        <taxon>Arcellinida</taxon>
        <taxon>Sphaerothecina</taxon>
        <taxon>Arcellidae</taxon>
        <taxon>Arcella</taxon>
    </lineage>
</organism>
<dbReference type="FunFam" id="3.40.50.300:FF:000808">
    <property type="entry name" value="Small GTP-binding protein, putative"/>
    <property type="match status" value="1"/>
</dbReference>
<dbReference type="PROSITE" id="PS51417">
    <property type="entry name" value="ARF"/>
    <property type="match status" value="1"/>
</dbReference>
<feature type="region of interest" description="Disordered" evidence="2">
    <location>
        <begin position="165"/>
        <end position="201"/>
    </location>
</feature>
<dbReference type="Pfam" id="PF00071">
    <property type="entry name" value="Ras"/>
    <property type="match status" value="1"/>
</dbReference>
<dbReference type="PROSITE" id="PS51420">
    <property type="entry name" value="RHO"/>
    <property type="match status" value="1"/>
</dbReference>
<dbReference type="SMART" id="SM00176">
    <property type="entry name" value="RAN"/>
    <property type="match status" value="1"/>
</dbReference>
<dbReference type="PROSITE" id="PS51419">
    <property type="entry name" value="RAB"/>
    <property type="match status" value="1"/>
</dbReference>
<dbReference type="PRINTS" id="PR00449">
    <property type="entry name" value="RASTRNSFRMNG"/>
</dbReference>
<proteinExistence type="predicted"/>
<dbReference type="GO" id="GO:0003924">
    <property type="term" value="F:GTPase activity"/>
    <property type="evidence" value="ECO:0007669"/>
    <property type="project" value="InterPro"/>
</dbReference>
<dbReference type="CDD" id="cd01860">
    <property type="entry name" value="Rab5_related"/>
    <property type="match status" value="1"/>
</dbReference>
<dbReference type="PROSITE" id="PS51421">
    <property type="entry name" value="RAS"/>
    <property type="match status" value="1"/>
</dbReference>
<evidence type="ECO:0000256" key="2">
    <source>
        <dbReference type="SAM" id="MobiDB-lite"/>
    </source>
</evidence>
<dbReference type="PANTHER" id="PTHR47978">
    <property type="match status" value="1"/>
</dbReference>
<accession>A0A6B2LI94</accession>
<reference evidence="3" key="1">
    <citation type="journal article" date="2020" name="J. Eukaryot. Microbiol.">
        <title>De novo Sequencing, Assembly and Annotation of the Transcriptome for the Free-Living Testate Amoeba Arcella intermedia.</title>
        <authorList>
            <person name="Ribeiro G.M."/>
            <person name="Porfirio-Sousa A.L."/>
            <person name="Maurer-Alcala X.X."/>
            <person name="Katz L.A."/>
            <person name="Lahr D.J.G."/>
        </authorList>
    </citation>
    <scope>NUCLEOTIDE SEQUENCE</scope>
</reference>
<dbReference type="EMBL" id="GIBP01007870">
    <property type="protein sequence ID" value="NDV36839.1"/>
    <property type="molecule type" value="Transcribed_RNA"/>
</dbReference>
<dbReference type="SMART" id="SM00175">
    <property type="entry name" value="RAB"/>
    <property type="match status" value="1"/>
</dbReference>
<protein>
    <submittedName>
        <fullName evidence="3">Uncharacterized protein</fullName>
    </submittedName>
</protein>
<dbReference type="SMART" id="SM00174">
    <property type="entry name" value="RHO"/>
    <property type="match status" value="1"/>
</dbReference>
<dbReference type="SMART" id="SM00173">
    <property type="entry name" value="RAS"/>
    <property type="match status" value="1"/>
</dbReference>
<dbReference type="SUPFAM" id="SSF52540">
    <property type="entry name" value="P-loop containing nucleoside triphosphate hydrolases"/>
    <property type="match status" value="1"/>
</dbReference>
<dbReference type="InterPro" id="IPR005225">
    <property type="entry name" value="Small_GTP-bd"/>
</dbReference>
<dbReference type="GO" id="GO:0005525">
    <property type="term" value="F:GTP binding"/>
    <property type="evidence" value="ECO:0007669"/>
    <property type="project" value="InterPro"/>
</dbReference>
<dbReference type="Gene3D" id="3.40.50.300">
    <property type="entry name" value="P-loop containing nucleotide triphosphate hydrolases"/>
    <property type="match status" value="1"/>
</dbReference>
<keyword evidence="1" id="KW-0547">Nucleotide-binding</keyword>
<feature type="compositionally biased region" description="Polar residues" evidence="2">
    <location>
        <begin position="183"/>
        <end position="201"/>
    </location>
</feature>